<feature type="non-terminal residue" evidence="2">
    <location>
        <position position="1"/>
    </location>
</feature>
<dbReference type="Proteomes" id="UP000182471">
    <property type="component" value="Unassembled WGS sequence"/>
</dbReference>
<keyword evidence="3" id="KW-1185">Reference proteome</keyword>
<organism evidence="2 3">
    <name type="scientific">Lachnobacterium bovis</name>
    <dbReference type="NCBI Taxonomy" id="140626"/>
    <lineage>
        <taxon>Bacteria</taxon>
        <taxon>Bacillati</taxon>
        <taxon>Bacillota</taxon>
        <taxon>Clostridia</taxon>
        <taxon>Lachnospirales</taxon>
        <taxon>Lachnospiraceae</taxon>
        <taxon>Lachnobacterium</taxon>
    </lineage>
</organism>
<evidence type="ECO:0000256" key="1">
    <source>
        <dbReference type="SAM" id="MobiDB-lite"/>
    </source>
</evidence>
<gene>
    <name evidence="2" type="ORF">SAMN02910429_02316</name>
</gene>
<accession>A0A1H9UY81</accession>
<feature type="region of interest" description="Disordered" evidence="1">
    <location>
        <begin position="366"/>
        <end position="385"/>
    </location>
</feature>
<proteinExistence type="predicted"/>
<feature type="compositionally biased region" description="Basic and acidic residues" evidence="1">
    <location>
        <begin position="376"/>
        <end position="385"/>
    </location>
</feature>
<protein>
    <submittedName>
        <fullName evidence="2">Uncharacterized protein</fullName>
    </submittedName>
</protein>
<name>A0A1H9UY81_9FIRM</name>
<feature type="compositionally biased region" description="Acidic residues" evidence="1">
    <location>
        <begin position="366"/>
        <end position="375"/>
    </location>
</feature>
<dbReference type="RefSeq" id="WP_177176454.1">
    <property type="nucleotide sequence ID" value="NZ_FOGW01000046.1"/>
</dbReference>
<evidence type="ECO:0000313" key="2">
    <source>
        <dbReference type="EMBL" id="SES14396.1"/>
    </source>
</evidence>
<dbReference type="EMBL" id="FOGW01000046">
    <property type="protein sequence ID" value="SES14396.1"/>
    <property type="molecule type" value="Genomic_DNA"/>
</dbReference>
<reference evidence="3" key="1">
    <citation type="submission" date="2016-10" db="EMBL/GenBank/DDBJ databases">
        <authorList>
            <person name="Varghese N."/>
            <person name="Submissions S."/>
        </authorList>
    </citation>
    <scope>NUCLEOTIDE SEQUENCE [LARGE SCALE GENOMIC DNA]</scope>
    <source>
        <strain evidence="3">S1b</strain>
    </source>
</reference>
<sequence>RKANIENVAAVAGQNLAQIVGEQLKVNNRIIDGYTLAIKQINEKIEKYYQIENNTRNYFKQGEEYSTKAQNILDGISKSFKGAEYHYDENAAWRVDYLKSMDDMNVIYKDRAINYLKYRGVTEDEFKQLAKYNFSSTEVYNYITLTNSKENEEFIMNIIHKKYENSFKKDPLTLDSYTKYFMAKYGLGLWREMYEKDTKASKDDYMKFINAILDEDKDIPDPTEEAAETFKNAPNVTFNGFSAYLENSAVENYLDILSDTTKIIMQCDVTVAKNIYIREEDSKEFKKYQRKWNQDMSCYMLYKSLYNKCEEYSKDAFYKHRKIIKIYDIDLYSTNRDAVPSIELDCEYDDGSENKAEILDYCVDESDKEDSDEENSINKKIEEGPHETKDKLSEIAKTMLIVGASEINPLLSISLDVAFAYTSDDGITNSYIEGKAKDAVKWVDKKTDFSGKVKSKAGDIYQNNIASHLPTMPELGFNLGPYGTNIITSTKKGVTSVCSLDNLIGVSKAIYNDLHFEEKMNKKKKEFLEEAYTSYITDSDGSDISMQSLDLGTQIYEEMLRKKMRFVCSKEEEDDKKKMLDVKESLDNLKKHKKTVSKKVYDVAVKLIKGDVVITDIKENDIKLYYDAVNFIDKFDAEHFKTKFRDGAKRVRDKIS</sequence>
<evidence type="ECO:0000313" key="3">
    <source>
        <dbReference type="Proteomes" id="UP000182471"/>
    </source>
</evidence>
<dbReference type="AlphaFoldDB" id="A0A1H9UY81"/>